<feature type="region of interest" description="Disordered" evidence="1">
    <location>
        <begin position="160"/>
        <end position="191"/>
    </location>
</feature>
<dbReference type="OMA" id="YIAISKK"/>
<dbReference type="Proteomes" id="UP000037069">
    <property type="component" value="Unassembled WGS sequence"/>
</dbReference>
<evidence type="ECO:0000256" key="1">
    <source>
        <dbReference type="SAM" id="MobiDB-lite"/>
    </source>
</evidence>
<evidence type="ECO:0000313" key="3">
    <source>
        <dbReference type="Proteomes" id="UP000037069"/>
    </source>
</evidence>
<feature type="compositionally biased region" description="Low complexity" evidence="1">
    <location>
        <begin position="277"/>
        <end position="291"/>
    </location>
</feature>
<gene>
    <name evidence="2" type="ORF">FF38_06064</name>
</gene>
<feature type="compositionally biased region" description="Low complexity" evidence="1">
    <location>
        <begin position="176"/>
        <end position="191"/>
    </location>
</feature>
<name>A0A0L0CM27_LUCCU</name>
<reference evidence="2 3" key="1">
    <citation type="journal article" date="2015" name="Nat. Commun.">
        <title>Lucilia cuprina genome unlocks parasitic fly biology to underpin future interventions.</title>
        <authorList>
            <person name="Anstead C.A."/>
            <person name="Korhonen P.K."/>
            <person name="Young N.D."/>
            <person name="Hall R.S."/>
            <person name="Jex A.R."/>
            <person name="Murali S.C."/>
            <person name="Hughes D.S."/>
            <person name="Lee S.F."/>
            <person name="Perry T."/>
            <person name="Stroehlein A.J."/>
            <person name="Ansell B.R."/>
            <person name="Breugelmans B."/>
            <person name="Hofmann A."/>
            <person name="Qu J."/>
            <person name="Dugan S."/>
            <person name="Lee S.L."/>
            <person name="Chao H."/>
            <person name="Dinh H."/>
            <person name="Han Y."/>
            <person name="Doddapaneni H.V."/>
            <person name="Worley K.C."/>
            <person name="Muzny D.M."/>
            <person name="Ioannidis P."/>
            <person name="Waterhouse R.M."/>
            <person name="Zdobnov E.M."/>
            <person name="James P.J."/>
            <person name="Bagnall N.H."/>
            <person name="Kotze A.C."/>
            <person name="Gibbs R.A."/>
            <person name="Richards S."/>
            <person name="Batterham P."/>
            <person name="Gasser R.B."/>
        </authorList>
    </citation>
    <scope>NUCLEOTIDE SEQUENCE [LARGE SCALE GENOMIC DNA]</scope>
    <source>
        <strain evidence="2 3">LS</strain>
        <tissue evidence="2">Full body</tissue>
    </source>
</reference>
<keyword evidence="3" id="KW-1185">Reference proteome</keyword>
<proteinExistence type="predicted"/>
<feature type="region of interest" description="Disordered" evidence="1">
    <location>
        <begin position="270"/>
        <end position="295"/>
    </location>
</feature>
<protein>
    <submittedName>
        <fullName evidence="2">Uncharacterized protein</fullName>
    </submittedName>
</protein>
<dbReference type="AlphaFoldDB" id="A0A0L0CM27"/>
<dbReference type="OrthoDB" id="8060715at2759"/>
<accession>A0A0L0CM27</accession>
<dbReference type="EMBL" id="JRES01000204">
    <property type="protein sequence ID" value="KNC33297.1"/>
    <property type="molecule type" value="Genomic_DNA"/>
</dbReference>
<organism evidence="2 3">
    <name type="scientific">Lucilia cuprina</name>
    <name type="common">Green bottle fly</name>
    <name type="synonym">Australian sheep blowfly</name>
    <dbReference type="NCBI Taxonomy" id="7375"/>
    <lineage>
        <taxon>Eukaryota</taxon>
        <taxon>Metazoa</taxon>
        <taxon>Ecdysozoa</taxon>
        <taxon>Arthropoda</taxon>
        <taxon>Hexapoda</taxon>
        <taxon>Insecta</taxon>
        <taxon>Pterygota</taxon>
        <taxon>Neoptera</taxon>
        <taxon>Endopterygota</taxon>
        <taxon>Diptera</taxon>
        <taxon>Brachycera</taxon>
        <taxon>Muscomorpha</taxon>
        <taxon>Oestroidea</taxon>
        <taxon>Calliphoridae</taxon>
        <taxon>Luciliinae</taxon>
        <taxon>Lucilia</taxon>
    </lineage>
</organism>
<evidence type="ECO:0000313" key="2">
    <source>
        <dbReference type="EMBL" id="KNC33297.1"/>
    </source>
</evidence>
<comment type="caution">
    <text evidence="2">The sequence shown here is derived from an EMBL/GenBank/DDBJ whole genome shotgun (WGS) entry which is preliminary data.</text>
</comment>
<sequence length="416" mass="45960">MALKIDEIMDLSLDDYIAISKKSSNNNAVTNHSKHEMNNTLNYSIDAKFGRRKGNIDDEEEDEDELLITTTKEELNEDVAIEEIDTGIWKGPDSSVSYLDCNSQQNDLRDKLNNSNNRNGNQQVSSVQYRMMAPNNAANRPRGIPTLLPLDVQVNNNRSWINNRNNKKGNRGGNRGYNNFRRGFNNNSGNNFNESNASFGLGGVINGRIQRNRKQDFESKNLRFSVARNNSNNNPNQNSNIGIHKPAQNMIIETPSNYINLVPSPPLNSSFKIPHHSTPNRNNNNSSGSQSFPIGNLTPQAEAALNLNSCGIPAVSPTGGSNESLKSLLGFQGNVSGEMMPVFASRLMDFLQNGLQNPAVHKPVYDMKIQKDIHEIQKKPLLYKCPGGEVVSSDGAGVNCKIIPRTSGVSLNCRFA</sequence>